<dbReference type="AlphaFoldDB" id="F9S7X5"/>
<gene>
    <name evidence="1" type="ORF">VII00023_19159</name>
</gene>
<evidence type="ECO:0000313" key="2">
    <source>
        <dbReference type="Proteomes" id="UP000004605"/>
    </source>
</evidence>
<organism evidence="1 2">
    <name type="scientific">Vibrio ichthyoenteri ATCC 700023</name>
    <dbReference type="NCBI Taxonomy" id="870968"/>
    <lineage>
        <taxon>Bacteria</taxon>
        <taxon>Pseudomonadati</taxon>
        <taxon>Pseudomonadota</taxon>
        <taxon>Gammaproteobacteria</taxon>
        <taxon>Vibrionales</taxon>
        <taxon>Vibrionaceae</taxon>
        <taxon>Vibrio</taxon>
    </lineage>
</organism>
<name>F9S7X5_9VIBR</name>
<dbReference type="RefSeq" id="WP_006714583.1">
    <property type="nucleotide sequence ID" value="NZ_AFWF01000306.1"/>
</dbReference>
<keyword evidence="2" id="KW-1185">Reference proteome</keyword>
<protein>
    <submittedName>
        <fullName evidence="1">Uncharacterized protein</fullName>
    </submittedName>
</protein>
<accession>F9S7X5</accession>
<proteinExistence type="predicted"/>
<dbReference type="EMBL" id="AFWF01000306">
    <property type="protein sequence ID" value="EGU30710.1"/>
    <property type="molecule type" value="Genomic_DNA"/>
</dbReference>
<comment type="caution">
    <text evidence="1">The sequence shown here is derived from an EMBL/GenBank/DDBJ whole genome shotgun (WGS) entry which is preliminary data.</text>
</comment>
<evidence type="ECO:0000313" key="1">
    <source>
        <dbReference type="EMBL" id="EGU30710.1"/>
    </source>
</evidence>
<sequence length="136" mass="15441">MLKVINLKIGEMSSDDLCAVFEDNMLAKDSIISLDRDDIYQLKEPQHQYLSLFSFTYDSYEELEVCFHDLFIGLQDEVAACATYLTTLENASLDEFESYCKLLTFSIGESRILTGLSMGKSNSVNLFLLHSKPIDN</sequence>
<reference evidence="1 2" key="1">
    <citation type="journal article" date="2012" name="Int. J. Syst. Evol. Microbiol.">
        <title>Vibrio caribbeanicus sp. nov., isolated from the marine sponge Scleritoderma cyanea.</title>
        <authorList>
            <person name="Hoffmann M."/>
            <person name="Monday S.R."/>
            <person name="Allard M.W."/>
            <person name="Strain E.A."/>
            <person name="Whittaker P."/>
            <person name="Naum M."/>
            <person name="McCarthy P.J."/>
            <person name="Lopez J.V."/>
            <person name="Fischer M."/>
            <person name="Brown E.W."/>
        </authorList>
    </citation>
    <scope>NUCLEOTIDE SEQUENCE [LARGE SCALE GENOMIC DNA]</scope>
    <source>
        <strain evidence="1 2">ATCC 700023</strain>
    </source>
</reference>
<dbReference type="Proteomes" id="UP000004605">
    <property type="component" value="Unassembled WGS sequence"/>
</dbReference>